<comment type="caution">
    <text evidence="2">The sequence shown here is derived from an EMBL/GenBank/DDBJ whole genome shotgun (WGS) entry which is preliminary data.</text>
</comment>
<reference evidence="2 3" key="1">
    <citation type="journal article" date="2019" name="Int. J. Syst. Evol. Microbiol.">
        <title>The Global Catalogue of Microorganisms (GCM) 10K type strain sequencing project: providing services to taxonomists for standard genome sequencing and annotation.</title>
        <authorList>
            <consortium name="The Broad Institute Genomics Platform"/>
            <consortium name="The Broad Institute Genome Sequencing Center for Infectious Disease"/>
            <person name="Wu L."/>
            <person name="Ma J."/>
        </authorList>
    </citation>
    <scope>NUCLEOTIDE SEQUENCE [LARGE SCALE GENOMIC DNA]</scope>
    <source>
        <strain evidence="2 3">JCM 14046</strain>
    </source>
</reference>
<name>A0ABN2PT89_9ACTN</name>
<keyword evidence="3" id="KW-1185">Reference proteome</keyword>
<dbReference type="Pfam" id="PF12679">
    <property type="entry name" value="ABC2_membrane_2"/>
    <property type="match status" value="1"/>
</dbReference>
<feature type="transmembrane region" description="Helical" evidence="1">
    <location>
        <begin position="124"/>
        <end position="152"/>
    </location>
</feature>
<gene>
    <name evidence="2" type="ORF">GCM10009737_32380</name>
</gene>
<accession>A0ABN2PT89</accession>
<dbReference type="Proteomes" id="UP001501612">
    <property type="component" value="Unassembled WGS sequence"/>
</dbReference>
<proteinExistence type="predicted"/>
<keyword evidence="1" id="KW-1133">Transmembrane helix</keyword>
<dbReference type="EMBL" id="BAAAMY010000009">
    <property type="protein sequence ID" value="GAA1928046.1"/>
    <property type="molecule type" value="Genomic_DNA"/>
</dbReference>
<evidence type="ECO:0000313" key="2">
    <source>
        <dbReference type="EMBL" id="GAA1928046.1"/>
    </source>
</evidence>
<dbReference type="PANTHER" id="PTHR37305:SF1">
    <property type="entry name" value="MEMBRANE PROTEIN"/>
    <property type="match status" value="1"/>
</dbReference>
<keyword evidence="1" id="KW-0472">Membrane</keyword>
<dbReference type="PANTHER" id="PTHR37305">
    <property type="entry name" value="INTEGRAL MEMBRANE PROTEIN-RELATED"/>
    <property type="match status" value="1"/>
</dbReference>
<evidence type="ECO:0000313" key="3">
    <source>
        <dbReference type="Proteomes" id="UP001501612"/>
    </source>
</evidence>
<organism evidence="2 3">
    <name type="scientific">Nocardioides lentus</name>
    <dbReference type="NCBI Taxonomy" id="338077"/>
    <lineage>
        <taxon>Bacteria</taxon>
        <taxon>Bacillati</taxon>
        <taxon>Actinomycetota</taxon>
        <taxon>Actinomycetes</taxon>
        <taxon>Propionibacteriales</taxon>
        <taxon>Nocardioidaceae</taxon>
        <taxon>Nocardioides</taxon>
    </lineage>
</organism>
<keyword evidence="1" id="KW-0812">Transmembrane</keyword>
<sequence>MSARGTAPAASRALPLRAELRRQLGRRRTRLSFLFLLLLPLLLVGAFALGDGGSDGGGASFVDLAQTGAPNLVVFTLFASTGFLLVVLAALFHGDAVPSEASWSSLRYLLTAPVPRGRLLTVKLAAASLTTLVALVVLPLWTLLVGLVAYGTEPYRGLAGETIGWADFWPRLAIAVAYLFVNLFFVAGLSFLVGTITDAPLGAVGSAVLVTIVSSILDTIDALGDLREALPTHFQFAWAGVLTSDVDYAPLATGATWSLGWALLLVGASYVLFARKDVLS</sequence>
<feature type="transmembrane region" description="Helical" evidence="1">
    <location>
        <begin position="199"/>
        <end position="217"/>
    </location>
</feature>
<feature type="transmembrane region" description="Helical" evidence="1">
    <location>
        <begin position="254"/>
        <end position="273"/>
    </location>
</feature>
<dbReference type="RefSeq" id="WP_344008665.1">
    <property type="nucleotide sequence ID" value="NZ_BAAAMY010000009.1"/>
</dbReference>
<feature type="transmembrane region" description="Helical" evidence="1">
    <location>
        <begin position="172"/>
        <end position="192"/>
    </location>
</feature>
<feature type="transmembrane region" description="Helical" evidence="1">
    <location>
        <begin position="72"/>
        <end position="92"/>
    </location>
</feature>
<protein>
    <submittedName>
        <fullName evidence="2">ABC transporter permease</fullName>
    </submittedName>
</protein>
<evidence type="ECO:0000256" key="1">
    <source>
        <dbReference type="SAM" id="Phobius"/>
    </source>
</evidence>